<feature type="region of interest" description="Disordered" evidence="3">
    <location>
        <begin position="204"/>
        <end position="319"/>
    </location>
</feature>
<dbReference type="Proteomes" id="UP000504628">
    <property type="component" value="Chromosome 6"/>
</dbReference>
<feature type="compositionally biased region" description="Basic and acidic residues" evidence="3">
    <location>
        <begin position="226"/>
        <end position="238"/>
    </location>
</feature>
<name>A0A7E6DZI5_9CHIR</name>
<organism evidence="4 5">
    <name type="scientific">Phyllostomus discolor</name>
    <name type="common">pale spear-nosed bat</name>
    <dbReference type="NCBI Taxonomy" id="89673"/>
    <lineage>
        <taxon>Eukaryota</taxon>
        <taxon>Metazoa</taxon>
        <taxon>Chordata</taxon>
        <taxon>Craniata</taxon>
        <taxon>Vertebrata</taxon>
        <taxon>Euteleostomi</taxon>
        <taxon>Mammalia</taxon>
        <taxon>Eutheria</taxon>
        <taxon>Laurasiatheria</taxon>
        <taxon>Chiroptera</taxon>
        <taxon>Yangochiroptera</taxon>
        <taxon>Phyllostomidae</taxon>
        <taxon>Phyllostominae</taxon>
        <taxon>Phyllostomus</taxon>
    </lineage>
</organism>
<feature type="compositionally biased region" description="Basic and acidic residues" evidence="3">
    <location>
        <begin position="298"/>
        <end position="308"/>
    </location>
</feature>
<dbReference type="PANTHER" id="PTHR46742:SF3">
    <property type="entry name" value="LYSINE-RICH COILED-COIL PROTEIN 1"/>
    <property type="match status" value="1"/>
</dbReference>
<evidence type="ECO:0000313" key="5">
    <source>
        <dbReference type="RefSeq" id="XP_035884150.1"/>
    </source>
</evidence>
<dbReference type="AlphaFoldDB" id="A0A7E6DZI5"/>
<dbReference type="RefSeq" id="XP_035884150.1">
    <property type="nucleotide sequence ID" value="XM_036028257.1"/>
</dbReference>
<feature type="compositionally biased region" description="Basic residues" evidence="3">
    <location>
        <begin position="213"/>
        <end position="225"/>
    </location>
</feature>
<dbReference type="GeneID" id="114500025"/>
<feature type="compositionally biased region" description="Basic and acidic residues" evidence="3">
    <location>
        <begin position="245"/>
        <end position="274"/>
    </location>
</feature>
<dbReference type="OrthoDB" id="9747435at2759"/>
<evidence type="ECO:0000256" key="1">
    <source>
        <dbReference type="ARBA" id="ARBA00023054"/>
    </source>
</evidence>
<proteinExistence type="predicted"/>
<gene>
    <name evidence="5" type="primary">KRCC1</name>
</gene>
<evidence type="ECO:0000256" key="2">
    <source>
        <dbReference type="ARBA" id="ARBA00040329"/>
    </source>
</evidence>
<keyword evidence="4" id="KW-1185">Reference proteome</keyword>
<protein>
    <recommendedName>
        <fullName evidence="2">Lysine-rich coiled-coil protein 1</fullName>
    </recommendedName>
</protein>
<dbReference type="FunCoup" id="A0A7E6DZI5">
    <property type="interactions" value="288"/>
</dbReference>
<keyword evidence="1" id="KW-0175">Coiled coil</keyword>
<evidence type="ECO:0000256" key="3">
    <source>
        <dbReference type="SAM" id="MobiDB-lite"/>
    </source>
</evidence>
<accession>A0A7E6DZI5</accession>
<dbReference type="InParanoid" id="A0A7E6DZI5"/>
<dbReference type="CTD" id="51315"/>
<dbReference type="PANTHER" id="PTHR46742">
    <property type="entry name" value="LYSINE-RICH COILED-COIL PROTEIN 1"/>
    <property type="match status" value="1"/>
</dbReference>
<reference evidence="5" key="1">
    <citation type="submission" date="2025-08" db="UniProtKB">
        <authorList>
            <consortium name="RefSeq"/>
        </authorList>
    </citation>
    <scope>IDENTIFICATION</scope>
    <source>
        <tissue evidence="5">Muscle</tissue>
    </source>
</reference>
<evidence type="ECO:0000313" key="4">
    <source>
        <dbReference type="Proteomes" id="UP000504628"/>
    </source>
</evidence>
<sequence>MVSQNILSHTDDASLTQNNSSPVVAQSHYLGKIYARKLKQLMGEYDQISPPRSQPDKEYSLVNLMKHSKKTYDSFQDELEDYIKVQKARGLEPKTCFRQMREGYLETCRYKEEVDFRPRYRMFDQRLPSETIQTYPRSCSISQIVENQLPQWLPTHDSRLTLDSLSYCQFTRDYFSEKPVPLNLSQQEYNYSTYSVDSRVYEHLSENSTSAHKASHKRMHHKRKRHPEESREKSEEKQPKHKREKGCEEIDLDKHKSIQKKTEVETVRISTEKLKNHKEKKRRDVASKKEDRKHRKEKKEQGKERTEEEMLWDQSILGF</sequence>